<keyword evidence="2" id="KW-0479">Metal-binding</keyword>
<dbReference type="EMBL" id="JAUESC010000387">
    <property type="protein sequence ID" value="KAK0574299.1"/>
    <property type="molecule type" value="Genomic_DNA"/>
</dbReference>
<organism evidence="11 12">
    <name type="scientific">Acer saccharum</name>
    <name type="common">Sugar maple</name>
    <dbReference type="NCBI Taxonomy" id="4024"/>
    <lineage>
        <taxon>Eukaryota</taxon>
        <taxon>Viridiplantae</taxon>
        <taxon>Streptophyta</taxon>
        <taxon>Embryophyta</taxon>
        <taxon>Tracheophyta</taxon>
        <taxon>Spermatophyta</taxon>
        <taxon>Magnoliopsida</taxon>
        <taxon>eudicotyledons</taxon>
        <taxon>Gunneridae</taxon>
        <taxon>Pentapetalae</taxon>
        <taxon>rosids</taxon>
        <taxon>malvids</taxon>
        <taxon>Sapindales</taxon>
        <taxon>Sapindaceae</taxon>
        <taxon>Hippocastanoideae</taxon>
        <taxon>Acereae</taxon>
        <taxon>Acer</taxon>
    </lineage>
</organism>
<reference evidence="11" key="2">
    <citation type="submission" date="2023-06" db="EMBL/GenBank/DDBJ databases">
        <authorList>
            <person name="Swenson N.G."/>
            <person name="Wegrzyn J.L."/>
            <person name="Mcevoy S.L."/>
        </authorList>
    </citation>
    <scope>NUCLEOTIDE SEQUENCE</scope>
    <source>
        <strain evidence="11">NS2018</strain>
        <tissue evidence="11">Leaf</tissue>
    </source>
</reference>
<dbReference type="AlphaFoldDB" id="A0AA39UV43"/>
<evidence type="ECO:0000256" key="8">
    <source>
        <dbReference type="SAM" id="MobiDB-lite"/>
    </source>
</evidence>
<dbReference type="InterPro" id="IPR047578">
    <property type="entry name" value="OBE1-like_PHD"/>
</dbReference>
<protein>
    <recommendedName>
        <fullName evidence="13">Protein OBERON 3</fullName>
    </recommendedName>
</protein>
<keyword evidence="6" id="KW-0539">Nucleus</keyword>
<dbReference type="PANTHER" id="PTHR21736">
    <property type="entry name" value="VERNALIZATION-INSENSITIVE PROTEIN 3"/>
    <property type="match status" value="1"/>
</dbReference>
<proteinExistence type="predicted"/>
<evidence type="ECO:0000256" key="4">
    <source>
        <dbReference type="ARBA" id="ARBA00022833"/>
    </source>
</evidence>
<dbReference type="Proteomes" id="UP001168877">
    <property type="component" value="Unassembled WGS sequence"/>
</dbReference>
<dbReference type="CDD" id="cd15612">
    <property type="entry name" value="PHD_OBE1_like"/>
    <property type="match status" value="1"/>
</dbReference>
<keyword evidence="4" id="KW-0862">Zinc</keyword>
<dbReference type="Pfam" id="PF07227">
    <property type="entry name" value="PHD_Oberon"/>
    <property type="match status" value="1"/>
</dbReference>
<sequence length="998" mass="110666">MGEDFNALSDSSGLPKQGPVPKDLMVSEDNGGPSEGLDSQLAIGVSQQHVVEIDALMGKETDREVFNAEEVVVEPCVQSSFGESDETEGPTYSVVEAKVGSDPKVHEVDTGFPPVTLGLIVSTGPKVNTTADGSVIITNSSNIQVEGVLDLAHGPGPIPSRAGEKLSKGRRHKLHSGRNWGSAEKKLEVQLGKHKLGVVGGESLLGAKKAKRPSLELPLMQHRRRVHTTPTMRKLRFMCVMPTSSRDPDDEKAAVDVAAAAAAAAAMYVEKDLSGDGENSVSNKFSNHKHSVLVQNKGTPDENTSFSKKSRDFLRESSMNLDGFPSKPSKNTTSGSQELTLRYLCENSKMGTTSFSEKYNNCQKGKEVVENSVQDDKWVERDFLNLNESRVNSSSKREAEEEVGEFEGENNVNREKKPKLETLNLSLSLPDVSLSLTASKGLQNNNGRDDQIWCGGEGTNGSVHSRFKPIGDGVVALNNHVGGGATTLQDGRLMNKDPYTNSGDSRKRDSENLRVLESIDGGRLRKLSRPERILREIVSETIPVMAQTVEEFSEETLESIKEYLKNIFVKPEKRDEFVALQNRLDRRSDLTMETLSKCHKDQLDILVAIRMELGSFLSAKIRLPVKELVEIFMFMRCRNVNCRSLLPVDDCDCKICSTNKGFCSSCMCPICLNFDCANNTCSWVGCDVCSHWCHAACGIQRNLIKPGPSLKGPSGTSEMQFHCIGCGHTSEMFGFVKDVFVCCAKDWGLETLVKELDCVRKIFKGSDNVKGKQLHIKADELVLKLEKKMMSPTEACNFIIQFFNHIDNMPDYPASGALLNDLMATQASLKKDATSIPPPASSLPPKYSIYNMSSSSGRHSSLSSDLHQKNLRGGDLKIEDDFQFGKLSKNDGFDSLESIVRIKEAEARMFQNKADEARREAEEVKRMIRAKSENLENEYAEKLSKLCLQETEERRRKKLEELKVLEDAHCDYFKMKLRMQSEIAGLLERMEATKQQWV</sequence>
<name>A0AA39UV43_ACESA</name>
<feature type="coiled-coil region" evidence="7">
    <location>
        <begin position="900"/>
        <end position="996"/>
    </location>
</feature>
<dbReference type="PRINTS" id="PR01544">
    <property type="entry name" value="ARATH130DUF"/>
</dbReference>
<dbReference type="InterPro" id="IPR032881">
    <property type="entry name" value="Oberon-like_PHD"/>
</dbReference>
<dbReference type="InterPro" id="IPR004082">
    <property type="entry name" value="OBERON"/>
</dbReference>
<feature type="region of interest" description="Disordered" evidence="8">
    <location>
        <begin position="487"/>
        <end position="509"/>
    </location>
</feature>
<dbReference type="GO" id="GO:0010492">
    <property type="term" value="P:maintenance of shoot apical meristem identity"/>
    <property type="evidence" value="ECO:0007669"/>
    <property type="project" value="TreeGrafter"/>
</dbReference>
<dbReference type="GO" id="GO:0010468">
    <property type="term" value="P:regulation of gene expression"/>
    <property type="evidence" value="ECO:0007669"/>
    <property type="project" value="TreeGrafter"/>
</dbReference>
<keyword evidence="5 7" id="KW-0175">Coiled coil</keyword>
<dbReference type="PANTHER" id="PTHR21736:SF38">
    <property type="entry name" value="PROTEIN OBERON 3"/>
    <property type="match status" value="1"/>
</dbReference>
<feature type="domain" description="Oberon-like PHD finger" evidence="9">
    <location>
        <begin position="637"/>
        <end position="761"/>
    </location>
</feature>
<feature type="region of interest" description="Disordered" evidence="8">
    <location>
        <begin position="1"/>
        <end position="39"/>
    </location>
</feature>
<evidence type="ECO:0000313" key="12">
    <source>
        <dbReference type="Proteomes" id="UP001168877"/>
    </source>
</evidence>
<dbReference type="InterPro" id="IPR032535">
    <property type="entry name" value="Oberon_CC"/>
</dbReference>
<evidence type="ECO:0000256" key="2">
    <source>
        <dbReference type="ARBA" id="ARBA00022723"/>
    </source>
</evidence>
<keyword evidence="3" id="KW-0863">Zinc-finger</keyword>
<dbReference type="GO" id="GO:0010078">
    <property type="term" value="P:maintenance of root meristem identity"/>
    <property type="evidence" value="ECO:0007669"/>
    <property type="project" value="TreeGrafter"/>
</dbReference>
<evidence type="ECO:0000256" key="7">
    <source>
        <dbReference type="SAM" id="Coils"/>
    </source>
</evidence>
<comment type="caution">
    <text evidence="11">The sequence shown here is derived from an EMBL/GenBank/DDBJ whole genome shotgun (WGS) entry which is preliminary data.</text>
</comment>
<dbReference type="GO" id="GO:0008270">
    <property type="term" value="F:zinc ion binding"/>
    <property type="evidence" value="ECO:0007669"/>
    <property type="project" value="UniProtKB-KW"/>
</dbReference>
<dbReference type="Pfam" id="PF16312">
    <property type="entry name" value="Oberon_cc"/>
    <property type="match status" value="1"/>
</dbReference>
<comment type="subcellular location">
    <subcellularLocation>
        <location evidence="1">Nucleus</location>
    </subcellularLocation>
</comment>
<evidence type="ECO:0000256" key="6">
    <source>
        <dbReference type="ARBA" id="ARBA00023242"/>
    </source>
</evidence>
<reference evidence="11" key="1">
    <citation type="journal article" date="2022" name="Plant J.">
        <title>Strategies of tolerance reflected in two North American maple genomes.</title>
        <authorList>
            <person name="McEvoy S.L."/>
            <person name="Sezen U.U."/>
            <person name="Trouern-Trend A."/>
            <person name="McMahon S.M."/>
            <person name="Schaberg P.G."/>
            <person name="Yang J."/>
            <person name="Wegrzyn J.L."/>
            <person name="Swenson N.G."/>
        </authorList>
    </citation>
    <scope>NUCLEOTIDE SEQUENCE</scope>
    <source>
        <strain evidence="11">NS2018</strain>
    </source>
</reference>
<evidence type="ECO:0000259" key="10">
    <source>
        <dbReference type="Pfam" id="PF16312"/>
    </source>
</evidence>
<gene>
    <name evidence="11" type="ORF">LWI29_021242</name>
</gene>
<evidence type="ECO:0000256" key="5">
    <source>
        <dbReference type="ARBA" id="ARBA00023054"/>
    </source>
</evidence>
<evidence type="ECO:0008006" key="13">
    <source>
        <dbReference type="Google" id="ProtNLM"/>
    </source>
</evidence>
<evidence type="ECO:0000256" key="3">
    <source>
        <dbReference type="ARBA" id="ARBA00022771"/>
    </source>
</evidence>
<keyword evidence="12" id="KW-1185">Reference proteome</keyword>
<evidence type="ECO:0000256" key="1">
    <source>
        <dbReference type="ARBA" id="ARBA00004123"/>
    </source>
</evidence>
<accession>A0AA39UV43</accession>
<evidence type="ECO:0000313" key="11">
    <source>
        <dbReference type="EMBL" id="KAK0574299.1"/>
    </source>
</evidence>
<evidence type="ECO:0000259" key="9">
    <source>
        <dbReference type="Pfam" id="PF07227"/>
    </source>
</evidence>
<dbReference type="GO" id="GO:0010071">
    <property type="term" value="P:root meristem specification"/>
    <property type="evidence" value="ECO:0007669"/>
    <property type="project" value="TreeGrafter"/>
</dbReference>
<feature type="domain" description="Oberon coiled-coil region" evidence="10">
    <location>
        <begin position="860"/>
        <end position="987"/>
    </location>
</feature>
<feature type="region of interest" description="Disordered" evidence="8">
    <location>
        <begin position="395"/>
        <end position="417"/>
    </location>
</feature>
<dbReference type="GO" id="GO:0005634">
    <property type="term" value="C:nucleus"/>
    <property type="evidence" value="ECO:0007669"/>
    <property type="project" value="UniProtKB-SubCell"/>
</dbReference>